<dbReference type="KEGG" id="aoc:Aocu_08030"/>
<dbReference type="STRING" id="35623.Aocu_08030"/>
<proteinExistence type="predicted"/>
<sequence length="224" mass="26164">MKVEIYTDFSCPFCYLGKKRLEEAIQILKDDIQIELSYRSFILNPNAPLVQNMDSYTYFSKLKGIPLNQVKDIFLQTKEQAKKDNLNFNYDVMKMTATTYAHLIIKSIKEPRMQKEISNLFFKAYFEEGYNLSDLDDLATILKPFDLNRNKIEEIIQHQVAQELLQEDISLAEAYGIESVPFIIVNDQYAIKGAQPTQVFKQYLEQIYNNITEEQHLKNDSCSI</sequence>
<organism evidence="2 3">
    <name type="scientific">Acholeplasma oculi</name>
    <dbReference type="NCBI Taxonomy" id="35623"/>
    <lineage>
        <taxon>Bacteria</taxon>
        <taxon>Bacillati</taxon>
        <taxon>Mycoplasmatota</taxon>
        <taxon>Mollicutes</taxon>
        <taxon>Acholeplasmatales</taxon>
        <taxon>Acholeplasmataceae</taxon>
        <taxon>Acholeplasma</taxon>
    </lineage>
</organism>
<dbReference type="InterPro" id="IPR001853">
    <property type="entry name" value="DSBA-like_thioredoxin_dom"/>
</dbReference>
<protein>
    <submittedName>
        <fullName evidence="2">Glutathione S-transferase</fullName>
    </submittedName>
</protein>
<accession>A0A061AGZ9</accession>
<dbReference type="AlphaFoldDB" id="A0A061AGZ9"/>
<dbReference type="PANTHER" id="PTHR13887:SF41">
    <property type="entry name" value="THIOREDOXIN SUPERFAMILY PROTEIN"/>
    <property type="match status" value="1"/>
</dbReference>
<dbReference type="GO" id="GO:0016491">
    <property type="term" value="F:oxidoreductase activity"/>
    <property type="evidence" value="ECO:0007669"/>
    <property type="project" value="InterPro"/>
</dbReference>
<feature type="domain" description="DSBA-like thioredoxin" evidence="1">
    <location>
        <begin position="3"/>
        <end position="204"/>
    </location>
</feature>
<dbReference type="HOGENOM" id="CLU_069253_0_2_14"/>
<keyword evidence="2" id="KW-0808">Transferase</keyword>
<dbReference type="FunCoup" id="A0A061AGZ9">
    <property type="interactions" value="95"/>
</dbReference>
<evidence type="ECO:0000259" key="1">
    <source>
        <dbReference type="Pfam" id="PF01323"/>
    </source>
</evidence>
<dbReference type="OrthoDB" id="9799122at2"/>
<dbReference type="Proteomes" id="UP000032434">
    <property type="component" value="Chromosome 1"/>
</dbReference>
<keyword evidence="3" id="KW-1185">Reference proteome</keyword>
<dbReference type="Gene3D" id="3.40.30.10">
    <property type="entry name" value="Glutaredoxin"/>
    <property type="match status" value="1"/>
</dbReference>
<dbReference type="PATRIC" id="fig|35623.3.peg.803"/>
<gene>
    <name evidence="2" type="primary">gstA</name>
    <name evidence="2" type="ORF">Aocu_08030</name>
</gene>
<dbReference type="EMBL" id="LK028559">
    <property type="protein sequence ID" value="CDR30876.1"/>
    <property type="molecule type" value="Genomic_DNA"/>
</dbReference>
<name>A0A061AGZ9_9MOLU</name>
<dbReference type="CDD" id="cd03024">
    <property type="entry name" value="DsbA_FrnE"/>
    <property type="match status" value="1"/>
</dbReference>
<dbReference type="PANTHER" id="PTHR13887">
    <property type="entry name" value="GLUTATHIONE S-TRANSFERASE KAPPA"/>
    <property type="match status" value="1"/>
</dbReference>
<evidence type="ECO:0000313" key="3">
    <source>
        <dbReference type="Proteomes" id="UP000032434"/>
    </source>
</evidence>
<dbReference type="Pfam" id="PF01323">
    <property type="entry name" value="DSBA"/>
    <property type="match status" value="1"/>
</dbReference>
<dbReference type="SUPFAM" id="SSF52833">
    <property type="entry name" value="Thioredoxin-like"/>
    <property type="match status" value="1"/>
</dbReference>
<dbReference type="InParanoid" id="A0A061AGZ9"/>
<evidence type="ECO:0000313" key="2">
    <source>
        <dbReference type="EMBL" id="CDR30876.1"/>
    </source>
</evidence>
<dbReference type="GO" id="GO:0016740">
    <property type="term" value="F:transferase activity"/>
    <property type="evidence" value="ECO:0007669"/>
    <property type="project" value="UniProtKB-KW"/>
</dbReference>
<dbReference type="InterPro" id="IPR036249">
    <property type="entry name" value="Thioredoxin-like_sf"/>
</dbReference>
<reference evidence="3" key="1">
    <citation type="submission" date="2014-05" db="EMBL/GenBank/DDBJ databases">
        <authorList>
            <person name="Kube M."/>
        </authorList>
    </citation>
    <scope>NUCLEOTIDE SEQUENCE [LARGE SCALE GENOMIC DNA]</scope>
</reference>
<dbReference type="RefSeq" id="WP_045749365.1">
    <property type="nucleotide sequence ID" value="NZ_FUZK01000001.1"/>
</dbReference>